<feature type="domain" description="NnrU" evidence="13">
    <location>
        <begin position="54"/>
        <end position="198"/>
    </location>
</feature>
<dbReference type="Proteomes" id="UP000245168">
    <property type="component" value="Unassembled WGS sequence"/>
</dbReference>
<feature type="transmembrane region" description="Helical" evidence="12">
    <location>
        <begin position="7"/>
        <end position="33"/>
    </location>
</feature>
<keyword evidence="9 12" id="KW-1133">Transmembrane helix</keyword>
<dbReference type="OrthoDB" id="9789029at2"/>
<comment type="function">
    <text evidence="1">Catalyzes the methylation of methanethiol (MeSH) to yield dimethylsulphide (DMS).</text>
</comment>
<dbReference type="EC" id="2.1.1.334" evidence="4"/>
<dbReference type="GO" id="GO:0008168">
    <property type="term" value="F:methyltransferase activity"/>
    <property type="evidence" value="ECO:0007669"/>
    <property type="project" value="UniProtKB-KW"/>
</dbReference>
<keyword evidence="8 12" id="KW-0812">Transmembrane</keyword>
<evidence type="ECO:0000256" key="5">
    <source>
        <dbReference type="ARBA" id="ARBA00022603"/>
    </source>
</evidence>
<keyword evidence="7" id="KW-0949">S-adenosyl-L-methionine</keyword>
<dbReference type="RefSeq" id="WP_109253043.1">
    <property type="nucleotide sequence ID" value="NZ_QEXV01000003.1"/>
</dbReference>
<evidence type="ECO:0000256" key="3">
    <source>
        <dbReference type="ARBA" id="ARBA00010631"/>
    </source>
</evidence>
<evidence type="ECO:0000256" key="2">
    <source>
        <dbReference type="ARBA" id="ARBA00004141"/>
    </source>
</evidence>
<feature type="transmembrane region" description="Helical" evidence="12">
    <location>
        <begin position="86"/>
        <end position="103"/>
    </location>
</feature>
<gene>
    <name evidence="14" type="ORF">DDZ18_09185</name>
</gene>
<evidence type="ECO:0000313" key="15">
    <source>
        <dbReference type="Proteomes" id="UP000245168"/>
    </source>
</evidence>
<dbReference type="EMBL" id="QEXV01000003">
    <property type="protein sequence ID" value="PWE17812.1"/>
    <property type="molecule type" value="Genomic_DNA"/>
</dbReference>
<dbReference type="InterPro" id="IPR033580">
    <property type="entry name" value="Nurim-like"/>
</dbReference>
<evidence type="ECO:0000256" key="12">
    <source>
        <dbReference type="SAM" id="Phobius"/>
    </source>
</evidence>
<dbReference type="PANTHER" id="PTHR31040:SF1">
    <property type="entry name" value="NURIM"/>
    <property type="match status" value="1"/>
</dbReference>
<feature type="transmembrane region" description="Helical" evidence="12">
    <location>
        <begin position="115"/>
        <end position="139"/>
    </location>
</feature>
<comment type="subcellular location">
    <subcellularLocation>
        <location evidence="2">Membrane</location>
        <topology evidence="2">Multi-pass membrane protein</topology>
    </subcellularLocation>
</comment>
<evidence type="ECO:0000256" key="6">
    <source>
        <dbReference type="ARBA" id="ARBA00022679"/>
    </source>
</evidence>
<sequence length="264" mass="29561">MTRLAVLIYGVIAYALFFVTFLYAIGFVGNYVVPKSIDSGATAPFTISLVVNLALMSLFAIQHSVMARPGFKRWWTRIVPPSMERSTYVLLSSLVLALLFWLWRPMPGVVWQVEGVAAMALTALFFLGWGVVLINSYAIDHFELFGLRQVFDFFRGRSFEPPGFKENLLYKLVRHPLMLGFIIAFWATPVMSVGHLLFAVVTTAYILVALQFEERDLIGYLGGRYRDYQQRVPMLIPFVKFPFGGGSSGGARERSGASSDTAAE</sequence>
<dbReference type="NCBIfam" id="NF045656">
    <property type="entry name" value="MeththiolMtaseMddA"/>
    <property type="match status" value="1"/>
</dbReference>
<protein>
    <recommendedName>
        <fullName evidence="4">methanethiol S-methyltransferase</fullName>
        <ecNumber evidence="4">2.1.1.334</ecNumber>
    </recommendedName>
</protein>
<dbReference type="InterPro" id="IPR009915">
    <property type="entry name" value="NnrU_dom"/>
</dbReference>
<dbReference type="Gene3D" id="1.20.120.1630">
    <property type="match status" value="1"/>
</dbReference>
<dbReference type="PANTHER" id="PTHR31040">
    <property type="entry name" value="NURIM"/>
    <property type="match status" value="1"/>
</dbReference>
<feature type="transmembrane region" description="Helical" evidence="12">
    <location>
        <begin position="45"/>
        <end position="65"/>
    </location>
</feature>
<keyword evidence="5" id="KW-0489">Methyltransferase</keyword>
<evidence type="ECO:0000256" key="10">
    <source>
        <dbReference type="ARBA" id="ARBA00023136"/>
    </source>
</evidence>
<name>A0A2U2BUY5_9PROT</name>
<evidence type="ECO:0000256" key="8">
    <source>
        <dbReference type="ARBA" id="ARBA00022692"/>
    </source>
</evidence>
<comment type="caution">
    <text evidence="14">The sequence shown here is derived from an EMBL/GenBank/DDBJ whole genome shotgun (WGS) entry which is preliminary data.</text>
</comment>
<evidence type="ECO:0000256" key="9">
    <source>
        <dbReference type="ARBA" id="ARBA00022989"/>
    </source>
</evidence>
<comment type="similarity">
    <text evidence="3">Belongs to the nurim family.</text>
</comment>
<evidence type="ECO:0000256" key="4">
    <source>
        <dbReference type="ARBA" id="ARBA00012149"/>
    </source>
</evidence>
<evidence type="ECO:0000256" key="7">
    <source>
        <dbReference type="ARBA" id="ARBA00022691"/>
    </source>
</evidence>
<evidence type="ECO:0000256" key="1">
    <source>
        <dbReference type="ARBA" id="ARBA00002096"/>
    </source>
</evidence>
<comment type="catalytic activity">
    <reaction evidence="11">
        <text>methanethiol + S-adenosyl-L-methionine = dimethyl sulfide + S-adenosyl-L-homocysteine + H(+)</text>
        <dbReference type="Rhea" id="RHEA:50428"/>
        <dbReference type="ChEBI" id="CHEBI:15378"/>
        <dbReference type="ChEBI" id="CHEBI:16007"/>
        <dbReference type="ChEBI" id="CHEBI:17437"/>
        <dbReference type="ChEBI" id="CHEBI:57856"/>
        <dbReference type="ChEBI" id="CHEBI:59789"/>
        <dbReference type="EC" id="2.1.1.334"/>
    </reaction>
</comment>
<dbReference type="GO" id="GO:0032259">
    <property type="term" value="P:methylation"/>
    <property type="evidence" value="ECO:0007669"/>
    <property type="project" value="UniProtKB-KW"/>
</dbReference>
<accession>A0A2U2BUY5</accession>
<evidence type="ECO:0000313" key="14">
    <source>
        <dbReference type="EMBL" id="PWE17812.1"/>
    </source>
</evidence>
<dbReference type="GO" id="GO:0016020">
    <property type="term" value="C:membrane"/>
    <property type="evidence" value="ECO:0007669"/>
    <property type="project" value="UniProtKB-SubCell"/>
</dbReference>
<evidence type="ECO:0000259" key="13">
    <source>
        <dbReference type="Pfam" id="PF07298"/>
    </source>
</evidence>
<keyword evidence="6" id="KW-0808">Transferase</keyword>
<dbReference type="AlphaFoldDB" id="A0A2U2BUY5"/>
<organism evidence="14 15">
    <name type="scientific">Marinicauda salina</name>
    <dbReference type="NCBI Taxonomy" id="2135793"/>
    <lineage>
        <taxon>Bacteria</taxon>
        <taxon>Pseudomonadati</taxon>
        <taxon>Pseudomonadota</taxon>
        <taxon>Alphaproteobacteria</taxon>
        <taxon>Maricaulales</taxon>
        <taxon>Maricaulaceae</taxon>
        <taxon>Marinicauda</taxon>
    </lineage>
</organism>
<reference evidence="15" key="1">
    <citation type="submission" date="2018-05" db="EMBL/GenBank/DDBJ databases">
        <authorList>
            <person name="Liu B.-T."/>
        </authorList>
    </citation>
    <scope>NUCLEOTIDE SEQUENCE [LARGE SCALE GENOMIC DNA]</scope>
    <source>
        <strain evidence="15">WD6-1</strain>
    </source>
</reference>
<keyword evidence="10 12" id="KW-0472">Membrane</keyword>
<dbReference type="InterPro" id="IPR054700">
    <property type="entry name" value="MddA"/>
</dbReference>
<dbReference type="Pfam" id="PF07298">
    <property type="entry name" value="NnrU"/>
    <property type="match status" value="1"/>
</dbReference>
<keyword evidence="15" id="KW-1185">Reference proteome</keyword>
<proteinExistence type="inferred from homology"/>
<evidence type="ECO:0000256" key="11">
    <source>
        <dbReference type="ARBA" id="ARBA00048134"/>
    </source>
</evidence>